<evidence type="ECO:0000313" key="11">
    <source>
        <dbReference type="EMBL" id="CAJ0577040.1"/>
    </source>
</evidence>
<reference evidence="11" key="1">
    <citation type="submission" date="2023-06" db="EMBL/GenBank/DDBJ databases">
        <authorList>
            <person name="Delattre M."/>
        </authorList>
    </citation>
    <scope>NUCLEOTIDE SEQUENCE</scope>
    <source>
        <strain evidence="11">AF72</strain>
    </source>
</reference>
<dbReference type="Pfam" id="PF14828">
    <property type="entry name" value="Amnionless"/>
    <property type="match status" value="1"/>
</dbReference>
<feature type="chain" id="PRO_5041226041" description="Protein amnionless" evidence="10">
    <location>
        <begin position="19"/>
        <end position="177"/>
    </location>
</feature>
<keyword evidence="6 10" id="KW-0732">Signal</keyword>
<dbReference type="PANTHER" id="PTHR14995:SF2">
    <property type="entry name" value="PROTEIN AMNIONLESS"/>
    <property type="match status" value="1"/>
</dbReference>
<dbReference type="PANTHER" id="PTHR14995">
    <property type="entry name" value="AMNIONLESS"/>
    <property type="match status" value="1"/>
</dbReference>
<feature type="non-terminal residue" evidence="11">
    <location>
        <position position="177"/>
    </location>
</feature>
<keyword evidence="9" id="KW-0472">Membrane</keyword>
<dbReference type="GO" id="GO:0030139">
    <property type="term" value="C:endocytic vesicle"/>
    <property type="evidence" value="ECO:0007669"/>
    <property type="project" value="TreeGrafter"/>
</dbReference>
<feature type="signal peptide" evidence="10">
    <location>
        <begin position="1"/>
        <end position="18"/>
    </location>
</feature>
<evidence type="ECO:0000256" key="7">
    <source>
        <dbReference type="ARBA" id="ARBA00022927"/>
    </source>
</evidence>
<evidence type="ECO:0000256" key="1">
    <source>
        <dbReference type="ARBA" id="ARBA00004251"/>
    </source>
</evidence>
<dbReference type="GO" id="GO:0006898">
    <property type="term" value="P:receptor-mediated endocytosis"/>
    <property type="evidence" value="ECO:0007669"/>
    <property type="project" value="TreeGrafter"/>
</dbReference>
<evidence type="ECO:0000256" key="6">
    <source>
        <dbReference type="ARBA" id="ARBA00022729"/>
    </source>
</evidence>
<protein>
    <recommendedName>
        <fullName evidence="2">Protein amnionless</fullName>
    </recommendedName>
</protein>
<accession>A0AA36CX79</accession>
<dbReference type="Proteomes" id="UP001177023">
    <property type="component" value="Unassembled WGS sequence"/>
</dbReference>
<gene>
    <name evidence="11" type="ORF">MSPICULIGERA_LOCUS15319</name>
</gene>
<organism evidence="11 12">
    <name type="scientific">Mesorhabditis spiculigera</name>
    <dbReference type="NCBI Taxonomy" id="96644"/>
    <lineage>
        <taxon>Eukaryota</taxon>
        <taxon>Metazoa</taxon>
        <taxon>Ecdysozoa</taxon>
        <taxon>Nematoda</taxon>
        <taxon>Chromadorea</taxon>
        <taxon>Rhabditida</taxon>
        <taxon>Rhabditina</taxon>
        <taxon>Rhabditomorpha</taxon>
        <taxon>Rhabditoidea</taxon>
        <taxon>Rhabditidae</taxon>
        <taxon>Mesorhabditinae</taxon>
        <taxon>Mesorhabditis</taxon>
    </lineage>
</organism>
<proteinExistence type="predicted"/>
<name>A0AA36CX79_9BILA</name>
<comment type="subcellular location">
    <subcellularLocation>
        <location evidence="1">Cell membrane</location>
        <topology evidence="1">Single-pass type I membrane protein</topology>
    </subcellularLocation>
</comment>
<evidence type="ECO:0000256" key="2">
    <source>
        <dbReference type="ARBA" id="ARBA00021200"/>
    </source>
</evidence>
<dbReference type="AlphaFoldDB" id="A0AA36CX79"/>
<evidence type="ECO:0000256" key="9">
    <source>
        <dbReference type="ARBA" id="ARBA00023136"/>
    </source>
</evidence>
<evidence type="ECO:0000256" key="8">
    <source>
        <dbReference type="ARBA" id="ARBA00022989"/>
    </source>
</evidence>
<evidence type="ECO:0000256" key="5">
    <source>
        <dbReference type="ARBA" id="ARBA00022692"/>
    </source>
</evidence>
<keyword evidence="7" id="KW-0653">Protein transport</keyword>
<evidence type="ECO:0000313" key="12">
    <source>
        <dbReference type="Proteomes" id="UP001177023"/>
    </source>
</evidence>
<dbReference type="GO" id="GO:0015031">
    <property type="term" value="P:protein transport"/>
    <property type="evidence" value="ECO:0007669"/>
    <property type="project" value="UniProtKB-KW"/>
</dbReference>
<keyword evidence="3" id="KW-0813">Transport</keyword>
<keyword evidence="12" id="KW-1185">Reference proteome</keyword>
<keyword evidence="4" id="KW-1003">Cell membrane</keyword>
<dbReference type="GO" id="GO:0016324">
    <property type="term" value="C:apical plasma membrane"/>
    <property type="evidence" value="ECO:0007669"/>
    <property type="project" value="TreeGrafter"/>
</dbReference>
<dbReference type="InterPro" id="IPR026112">
    <property type="entry name" value="AMN"/>
</dbReference>
<sequence length="177" mass="20204">MTWKMLVFFALNLYSHEAKPFSWRKQNNFGTASNWLNKRQPCPGDHIHIDSLNEVATAIDINLDVAKILFPDTGVMFFGKGVAIGADKQESCPERADADEYPSPEVYFEDDEFLSVFDPASWASVEPRDLHMNQIPSQKDDVTIDGNWATQMMVEDTWYLRSLNIAGRVEEGKRLKN</sequence>
<keyword evidence="8" id="KW-1133">Transmembrane helix</keyword>
<evidence type="ECO:0000256" key="3">
    <source>
        <dbReference type="ARBA" id="ARBA00022448"/>
    </source>
</evidence>
<comment type="caution">
    <text evidence="11">The sequence shown here is derived from an EMBL/GenBank/DDBJ whole genome shotgun (WGS) entry which is preliminary data.</text>
</comment>
<evidence type="ECO:0000256" key="10">
    <source>
        <dbReference type="SAM" id="SignalP"/>
    </source>
</evidence>
<evidence type="ECO:0000256" key="4">
    <source>
        <dbReference type="ARBA" id="ARBA00022475"/>
    </source>
</evidence>
<keyword evidence="5" id="KW-0812">Transmembrane</keyword>
<dbReference type="EMBL" id="CATQJA010002648">
    <property type="protein sequence ID" value="CAJ0577040.1"/>
    <property type="molecule type" value="Genomic_DNA"/>
</dbReference>